<feature type="chain" id="PRO_5041674943" evidence="8">
    <location>
        <begin position="22"/>
        <end position="618"/>
    </location>
</feature>
<keyword evidence="6" id="KW-0653">Protein transport</keyword>
<evidence type="ECO:0000256" key="2">
    <source>
        <dbReference type="ARBA" id="ARBA00022475"/>
    </source>
</evidence>
<keyword evidence="12" id="KW-1185">Reference proteome</keyword>
<keyword evidence="2" id="KW-1003">Cell membrane</keyword>
<keyword evidence="8" id="KW-0732">Signal</keyword>
<evidence type="ECO:0000256" key="3">
    <source>
        <dbReference type="ARBA" id="ARBA00022692"/>
    </source>
</evidence>
<dbReference type="Pfam" id="PF10102">
    <property type="entry name" value="DUF2341"/>
    <property type="match status" value="1"/>
</dbReference>
<accession>A0AA91DCR3</accession>
<dbReference type="AlphaFoldDB" id="A0AA91DCR3"/>
<proteinExistence type="inferred from homology"/>
<dbReference type="InterPro" id="IPR002898">
    <property type="entry name" value="MotA_ExbB_proton_chnl"/>
</dbReference>
<evidence type="ECO:0000256" key="4">
    <source>
        <dbReference type="ARBA" id="ARBA00022989"/>
    </source>
</evidence>
<organism evidence="11 12">
    <name type="scientific">Methylomonas koyamae</name>
    <dbReference type="NCBI Taxonomy" id="702114"/>
    <lineage>
        <taxon>Bacteria</taxon>
        <taxon>Pseudomonadati</taxon>
        <taxon>Pseudomonadota</taxon>
        <taxon>Gammaproteobacteria</taxon>
        <taxon>Methylococcales</taxon>
        <taxon>Methylococcaceae</taxon>
        <taxon>Methylomonas</taxon>
    </lineage>
</organism>
<sequence>MFKKSLLFGCAVLCFPLLAHAWWNADWSSRRQVAVDASATGADVQETLSEVPVLVRLHAGNFGYFAELADNGRDFRALKDEQSPLAYQIEQVDALSEIGLVWVKLPQVRGGVSTDDFWLYYGNANAPDGSDSNSLYDVAQGLVYHFNASETLPQDATAYASHAADSKAAIQAAGWIGAAAQFSGVGPITVNPAPQLALDPSKGWTFATWLKIDQANPAATLLSAQAPGLDLRLTLQGNALTAVAGSASTPAAPLTLGKWQHVALVLRPETLAAYTGAKAAENPNSYAPPQIVELYLDGVPVGSVKTQLAAGQPSIRLGDNYQGWLDEVQIAATARSADWLKFAYRSQSPDFAVLSFGQDESNGSSDAGHFMVIVQNVTVDGWVVIGLTLIMLIVAVIVMVSKTLVINRIGKDNRAFLEQYRQLDPNTLGALDQAETAEEHELADSDWLTALVGKHDHFQSSVLYHLYHTAIQELNKLQGGADQVVTREAWDYLRVKLDSQIVHEGQRLNKHMVLLTIAIAGGPFLGLLGTVVGVMITFAAIAASGDVNINSIAPGIAAALLATVAGLAVAIPALFAYNYLLTQIKDISAGMRVFSDEFLALLSMRAARQAAAHQTNAR</sequence>
<feature type="signal peptide" evidence="8">
    <location>
        <begin position="1"/>
        <end position="21"/>
    </location>
</feature>
<dbReference type="InterPro" id="IPR018765">
    <property type="entry name" value="DUF2341"/>
</dbReference>
<keyword evidence="4 7" id="KW-1133">Transmembrane helix</keyword>
<dbReference type="Pfam" id="PF13385">
    <property type="entry name" value="Laminin_G_3"/>
    <property type="match status" value="1"/>
</dbReference>
<evidence type="ECO:0000256" key="8">
    <source>
        <dbReference type="SAM" id="SignalP"/>
    </source>
</evidence>
<keyword evidence="11" id="KW-0282">Flagellum</keyword>
<evidence type="ECO:0000256" key="7">
    <source>
        <dbReference type="SAM" id="Phobius"/>
    </source>
</evidence>
<comment type="caution">
    <text evidence="11">The sequence shown here is derived from an EMBL/GenBank/DDBJ whole genome shotgun (WGS) entry which is preliminary data.</text>
</comment>
<keyword evidence="11" id="KW-0969">Cilium</keyword>
<feature type="transmembrane region" description="Helical" evidence="7">
    <location>
        <begin position="513"/>
        <end position="543"/>
    </location>
</feature>
<keyword evidence="11" id="KW-0966">Cell projection</keyword>
<comment type="similarity">
    <text evidence="6">Belongs to the exbB/tolQ family.</text>
</comment>
<keyword evidence="3 7" id="KW-0812">Transmembrane</keyword>
<evidence type="ECO:0000256" key="6">
    <source>
        <dbReference type="RuleBase" id="RU004057"/>
    </source>
</evidence>
<evidence type="ECO:0000256" key="5">
    <source>
        <dbReference type="ARBA" id="ARBA00023136"/>
    </source>
</evidence>
<evidence type="ECO:0000259" key="9">
    <source>
        <dbReference type="Pfam" id="PF01618"/>
    </source>
</evidence>
<feature type="transmembrane region" description="Helical" evidence="7">
    <location>
        <begin position="555"/>
        <end position="581"/>
    </location>
</feature>
<dbReference type="RefSeq" id="WP_064027769.1">
    <property type="nucleotide sequence ID" value="NZ_LUUL01000082.1"/>
</dbReference>
<reference evidence="11 12" key="1">
    <citation type="submission" date="2016-03" db="EMBL/GenBank/DDBJ databases">
        <authorList>
            <person name="Heylen K."/>
            <person name="De Vos P."/>
            <person name="Vekeman B."/>
        </authorList>
    </citation>
    <scope>NUCLEOTIDE SEQUENCE [LARGE SCALE GENOMIC DNA]</scope>
    <source>
        <strain evidence="11 12">R-49807</strain>
    </source>
</reference>
<evidence type="ECO:0000259" key="10">
    <source>
        <dbReference type="Pfam" id="PF10102"/>
    </source>
</evidence>
<feature type="domain" description="DUF2341" evidence="10">
    <location>
        <begin position="71"/>
        <end position="151"/>
    </location>
</feature>
<gene>
    <name evidence="11" type="ORF">A1356_13615</name>
</gene>
<evidence type="ECO:0000256" key="1">
    <source>
        <dbReference type="ARBA" id="ARBA00004651"/>
    </source>
</evidence>
<feature type="transmembrane region" description="Helical" evidence="7">
    <location>
        <begin position="381"/>
        <end position="401"/>
    </location>
</feature>
<evidence type="ECO:0000313" key="12">
    <source>
        <dbReference type="Proteomes" id="UP000077734"/>
    </source>
</evidence>
<dbReference type="Proteomes" id="UP000077734">
    <property type="component" value="Unassembled WGS sequence"/>
</dbReference>
<evidence type="ECO:0000313" key="11">
    <source>
        <dbReference type="EMBL" id="OAI25301.1"/>
    </source>
</evidence>
<dbReference type="Pfam" id="PF01618">
    <property type="entry name" value="MotA_ExbB"/>
    <property type="match status" value="1"/>
</dbReference>
<name>A0AA91DCR3_9GAMM</name>
<comment type="subcellular location">
    <subcellularLocation>
        <location evidence="1">Cell membrane</location>
        <topology evidence="1">Multi-pass membrane protein</topology>
    </subcellularLocation>
    <subcellularLocation>
        <location evidence="6">Membrane</location>
        <topology evidence="6">Multi-pass membrane protein</topology>
    </subcellularLocation>
</comment>
<keyword evidence="5 7" id="KW-0472">Membrane</keyword>
<dbReference type="EMBL" id="LUUL01000082">
    <property type="protein sequence ID" value="OAI25301.1"/>
    <property type="molecule type" value="Genomic_DNA"/>
</dbReference>
<feature type="domain" description="MotA/TolQ/ExbB proton channel" evidence="9">
    <location>
        <begin position="482"/>
        <end position="591"/>
    </location>
</feature>
<keyword evidence="6" id="KW-0813">Transport</keyword>
<dbReference type="PANTHER" id="PTHR30625">
    <property type="entry name" value="PROTEIN TOLQ"/>
    <property type="match status" value="1"/>
</dbReference>
<dbReference type="PANTHER" id="PTHR30625:SF3">
    <property type="entry name" value="TOL-PAL SYSTEM PROTEIN TOLQ"/>
    <property type="match status" value="1"/>
</dbReference>
<protein>
    <submittedName>
        <fullName evidence="11">Flagellar motor protein MotA</fullName>
    </submittedName>
</protein>
<dbReference type="SUPFAM" id="SSF49899">
    <property type="entry name" value="Concanavalin A-like lectins/glucanases"/>
    <property type="match status" value="1"/>
</dbReference>
<dbReference type="Gene3D" id="2.60.120.200">
    <property type="match status" value="1"/>
</dbReference>
<dbReference type="InterPro" id="IPR013320">
    <property type="entry name" value="ConA-like_dom_sf"/>
</dbReference>
<dbReference type="InterPro" id="IPR050790">
    <property type="entry name" value="ExbB/TolQ_transport"/>
</dbReference>
<dbReference type="GO" id="GO:0017038">
    <property type="term" value="P:protein import"/>
    <property type="evidence" value="ECO:0007669"/>
    <property type="project" value="TreeGrafter"/>
</dbReference>
<dbReference type="GO" id="GO:0005886">
    <property type="term" value="C:plasma membrane"/>
    <property type="evidence" value="ECO:0007669"/>
    <property type="project" value="UniProtKB-SubCell"/>
</dbReference>